<dbReference type="Proteomes" id="UP000828390">
    <property type="component" value="Unassembled WGS sequence"/>
</dbReference>
<keyword evidence="2" id="KW-1185">Reference proteome</keyword>
<comment type="caution">
    <text evidence="1">The sequence shown here is derived from an EMBL/GenBank/DDBJ whole genome shotgun (WGS) entry which is preliminary data.</text>
</comment>
<protein>
    <submittedName>
        <fullName evidence="1">Uncharacterized protein</fullName>
    </submittedName>
</protein>
<organism evidence="1 2">
    <name type="scientific">Dreissena polymorpha</name>
    <name type="common">Zebra mussel</name>
    <name type="synonym">Mytilus polymorpha</name>
    <dbReference type="NCBI Taxonomy" id="45954"/>
    <lineage>
        <taxon>Eukaryota</taxon>
        <taxon>Metazoa</taxon>
        <taxon>Spiralia</taxon>
        <taxon>Lophotrochozoa</taxon>
        <taxon>Mollusca</taxon>
        <taxon>Bivalvia</taxon>
        <taxon>Autobranchia</taxon>
        <taxon>Heteroconchia</taxon>
        <taxon>Euheterodonta</taxon>
        <taxon>Imparidentia</taxon>
        <taxon>Neoheterodontei</taxon>
        <taxon>Myida</taxon>
        <taxon>Dreissenoidea</taxon>
        <taxon>Dreissenidae</taxon>
        <taxon>Dreissena</taxon>
    </lineage>
</organism>
<evidence type="ECO:0000313" key="1">
    <source>
        <dbReference type="EMBL" id="KAH3805001.1"/>
    </source>
</evidence>
<dbReference type="AlphaFoldDB" id="A0A9D4FXN4"/>
<accession>A0A9D4FXN4</accession>
<sequence>MLLLSSRLKGGRLLGVEYALRGTAVIALALIESIENLSSGAELSRPFDRLTMFRTLLSPSHDDVGF</sequence>
<reference evidence="1" key="1">
    <citation type="journal article" date="2019" name="bioRxiv">
        <title>The Genome of the Zebra Mussel, Dreissena polymorpha: A Resource for Invasive Species Research.</title>
        <authorList>
            <person name="McCartney M.A."/>
            <person name="Auch B."/>
            <person name="Kono T."/>
            <person name="Mallez S."/>
            <person name="Zhang Y."/>
            <person name="Obille A."/>
            <person name="Becker A."/>
            <person name="Abrahante J.E."/>
            <person name="Garbe J."/>
            <person name="Badalamenti J.P."/>
            <person name="Herman A."/>
            <person name="Mangelson H."/>
            <person name="Liachko I."/>
            <person name="Sullivan S."/>
            <person name="Sone E.D."/>
            <person name="Koren S."/>
            <person name="Silverstein K.A.T."/>
            <person name="Beckman K.B."/>
            <person name="Gohl D.M."/>
        </authorList>
    </citation>
    <scope>NUCLEOTIDE SEQUENCE</scope>
    <source>
        <strain evidence="1">Duluth1</strain>
        <tissue evidence="1">Whole animal</tissue>
    </source>
</reference>
<name>A0A9D4FXN4_DREPO</name>
<proteinExistence type="predicted"/>
<reference evidence="1" key="2">
    <citation type="submission" date="2020-11" db="EMBL/GenBank/DDBJ databases">
        <authorList>
            <person name="McCartney M.A."/>
            <person name="Auch B."/>
            <person name="Kono T."/>
            <person name="Mallez S."/>
            <person name="Becker A."/>
            <person name="Gohl D.M."/>
            <person name="Silverstein K.A.T."/>
            <person name="Koren S."/>
            <person name="Bechman K.B."/>
            <person name="Herman A."/>
            <person name="Abrahante J.E."/>
            <person name="Garbe J."/>
        </authorList>
    </citation>
    <scope>NUCLEOTIDE SEQUENCE</scope>
    <source>
        <strain evidence="1">Duluth1</strain>
        <tissue evidence="1">Whole animal</tissue>
    </source>
</reference>
<evidence type="ECO:0000313" key="2">
    <source>
        <dbReference type="Proteomes" id="UP000828390"/>
    </source>
</evidence>
<dbReference type="EMBL" id="JAIWYP010000006">
    <property type="protein sequence ID" value="KAH3805001.1"/>
    <property type="molecule type" value="Genomic_DNA"/>
</dbReference>
<gene>
    <name evidence="1" type="ORF">DPMN_133293</name>
</gene>